<evidence type="ECO:0000313" key="2">
    <source>
        <dbReference type="EMBL" id="TDP82557.1"/>
    </source>
</evidence>
<organism evidence="2 3">
    <name type="scientific">Oharaeibacter diazotrophicus</name>
    <dbReference type="NCBI Taxonomy" id="1920512"/>
    <lineage>
        <taxon>Bacteria</taxon>
        <taxon>Pseudomonadati</taxon>
        <taxon>Pseudomonadota</taxon>
        <taxon>Alphaproteobacteria</taxon>
        <taxon>Hyphomicrobiales</taxon>
        <taxon>Pleomorphomonadaceae</taxon>
        <taxon>Oharaeibacter</taxon>
    </lineage>
</organism>
<accession>A0A4R6RA93</accession>
<keyword evidence="1" id="KW-0732">Signal</keyword>
<name>A0A4R6RA93_9HYPH</name>
<dbReference type="Proteomes" id="UP000294547">
    <property type="component" value="Unassembled WGS sequence"/>
</dbReference>
<feature type="signal peptide" evidence="1">
    <location>
        <begin position="1"/>
        <end position="21"/>
    </location>
</feature>
<proteinExistence type="predicted"/>
<dbReference type="RefSeq" id="WP_126539122.1">
    <property type="nucleotide sequence ID" value="NZ_BSPM01000007.1"/>
</dbReference>
<sequence>MKYLAAASFAILALSVGAASAASVTYYDPAEAEFRTDQVNPNPAPVTVAAPAAQTVDVYDPAEAEFTKVPMPQAGSVITTHAPAAPARNGGWDPADN</sequence>
<evidence type="ECO:0000313" key="3">
    <source>
        <dbReference type="Proteomes" id="UP000294547"/>
    </source>
</evidence>
<dbReference type="AlphaFoldDB" id="A0A4R6RA93"/>
<reference evidence="2 3" key="1">
    <citation type="submission" date="2019-03" db="EMBL/GenBank/DDBJ databases">
        <title>Genomic Encyclopedia of Type Strains, Phase IV (KMG-IV): sequencing the most valuable type-strain genomes for metagenomic binning, comparative biology and taxonomic classification.</title>
        <authorList>
            <person name="Goeker M."/>
        </authorList>
    </citation>
    <scope>NUCLEOTIDE SEQUENCE [LARGE SCALE GENOMIC DNA]</scope>
    <source>
        <strain evidence="2 3">DSM 102969</strain>
    </source>
</reference>
<comment type="caution">
    <text evidence="2">The sequence shown here is derived from an EMBL/GenBank/DDBJ whole genome shotgun (WGS) entry which is preliminary data.</text>
</comment>
<feature type="chain" id="PRO_5020923818" evidence="1">
    <location>
        <begin position="22"/>
        <end position="97"/>
    </location>
</feature>
<evidence type="ECO:0000256" key="1">
    <source>
        <dbReference type="SAM" id="SignalP"/>
    </source>
</evidence>
<keyword evidence="3" id="KW-1185">Reference proteome</keyword>
<gene>
    <name evidence="2" type="ORF">EDD54_3826</name>
</gene>
<dbReference type="EMBL" id="SNXY01000010">
    <property type="protein sequence ID" value="TDP82557.1"/>
    <property type="molecule type" value="Genomic_DNA"/>
</dbReference>
<protein>
    <submittedName>
        <fullName evidence="2">Uncharacterized protein</fullName>
    </submittedName>
</protein>